<evidence type="ECO:0000256" key="10">
    <source>
        <dbReference type="ARBA" id="ARBA00023033"/>
    </source>
</evidence>
<keyword evidence="9 12" id="KW-0408">Iron</keyword>
<protein>
    <recommendedName>
        <fullName evidence="16">Secologanin synthase</fullName>
    </recommendedName>
</protein>
<dbReference type="EnsemblPlants" id="AET4Gv20518500.2">
    <property type="protein sequence ID" value="AET4Gv20518500.2"/>
    <property type="gene ID" value="AET4Gv20518500"/>
</dbReference>
<dbReference type="GO" id="GO:0005506">
    <property type="term" value="F:iron ion binding"/>
    <property type="evidence" value="ECO:0007669"/>
    <property type="project" value="InterPro"/>
</dbReference>
<keyword evidence="15" id="KW-1185">Reference proteome</keyword>
<evidence type="ECO:0000256" key="1">
    <source>
        <dbReference type="ARBA" id="ARBA00001971"/>
    </source>
</evidence>
<dbReference type="GO" id="GO:0016705">
    <property type="term" value="F:oxidoreductase activity, acting on paired donors, with incorporation or reduction of molecular oxygen"/>
    <property type="evidence" value="ECO:0007669"/>
    <property type="project" value="InterPro"/>
</dbReference>
<evidence type="ECO:0000256" key="11">
    <source>
        <dbReference type="ARBA" id="ARBA00023136"/>
    </source>
</evidence>
<dbReference type="InterPro" id="IPR017972">
    <property type="entry name" value="Cyt_P450_CS"/>
</dbReference>
<dbReference type="SUPFAM" id="SSF48264">
    <property type="entry name" value="Cytochrome P450"/>
    <property type="match status" value="1"/>
</dbReference>
<dbReference type="InterPro" id="IPR001128">
    <property type="entry name" value="Cyt_P450"/>
</dbReference>
<evidence type="ECO:0000256" key="6">
    <source>
        <dbReference type="ARBA" id="ARBA00022723"/>
    </source>
</evidence>
<keyword evidence="6 12" id="KW-0479">Metal-binding</keyword>
<dbReference type="InterPro" id="IPR050665">
    <property type="entry name" value="Cytochrome_P450_Monooxygen"/>
</dbReference>
<evidence type="ECO:0000256" key="12">
    <source>
        <dbReference type="PIRSR" id="PIRSR602402-1"/>
    </source>
</evidence>
<evidence type="ECO:0008006" key="16">
    <source>
        <dbReference type="Google" id="ProtNLM"/>
    </source>
</evidence>
<keyword evidence="8 13" id="KW-0560">Oxidoreductase</keyword>
<dbReference type="Proteomes" id="UP000015105">
    <property type="component" value="Chromosome 4D"/>
</dbReference>
<dbReference type="GO" id="GO:0006629">
    <property type="term" value="P:lipid metabolic process"/>
    <property type="evidence" value="ECO:0007669"/>
    <property type="project" value="UniProtKB-ARBA"/>
</dbReference>
<feature type="binding site" description="axial binding residue" evidence="12">
    <location>
        <position position="489"/>
    </location>
    <ligand>
        <name>heme</name>
        <dbReference type="ChEBI" id="CHEBI:30413"/>
    </ligand>
    <ligandPart>
        <name>Fe</name>
        <dbReference type="ChEBI" id="CHEBI:18248"/>
    </ligandPart>
</feature>
<evidence type="ECO:0000313" key="15">
    <source>
        <dbReference type="Proteomes" id="UP000015105"/>
    </source>
</evidence>
<evidence type="ECO:0000256" key="7">
    <source>
        <dbReference type="ARBA" id="ARBA00022989"/>
    </source>
</evidence>
<reference evidence="15" key="1">
    <citation type="journal article" date="2014" name="Science">
        <title>Ancient hybridizations among the ancestral genomes of bread wheat.</title>
        <authorList>
            <consortium name="International Wheat Genome Sequencing Consortium,"/>
            <person name="Marcussen T."/>
            <person name="Sandve S.R."/>
            <person name="Heier L."/>
            <person name="Spannagl M."/>
            <person name="Pfeifer M."/>
            <person name="Jakobsen K.S."/>
            <person name="Wulff B.B."/>
            <person name="Steuernagel B."/>
            <person name="Mayer K.F."/>
            <person name="Olsen O.A."/>
        </authorList>
    </citation>
    <scope>NUCLEOTIDE SEQUENCE [LARGE SCALE GENOMIC DNA]</scope>
    <source>
        <strain evidence="15">cv. AL8/78</strain>
    </source>
</reference>
<dbReference type="PRINTS" id="PR00385">
    <property type="entry name" value="P450"/>
</dbReference>
<evidence type="ECO:0000256" key="3">
    <source>
        <dbReference type="ARBA" id="ARBA00010617"/>
    </source>
</evidence>
<evidence type="ECO:0000256" key="4">
    <source>
        <dbReference type="ARBA" id="ARBA00022617"/>
    </source>
</evidence>
<reference evidence="14" key="5">
    <citation type="journal article" date="2021" name="G3 (Bethesda)">
        <title>Aegilops tauschii genome assembly Aet v5.0 features greater sequence contiguity and improved annotation.</title>
        <authorList>
            <person name="Wang L."/>
            <person name="Zhu T."/>
            <person name="Rodriguez J.C."/>
            <person name="Deal K.R."/>
            <person name="Dubcovsky J."/>
            <person name="McGuire P.E."/>
            <person name="Lux T."/>
            <person name="Spannagl M."/>
            <person name="Mayer K.F.X."/>
            <person name="Baldrich P."/>
            <person name="Meyers B.C."/>
            <person name="Huo N."/>
            <person name="Gu Y.Q."/>
            <person name="Zhou H."/>
            <person name="Devos K.M."/>
            <person name="Bennetzen J.L."/>
            <person name="Unver T."/>
            <person name="Budak H."/>
            <person name="Gulick P.J."/>
            <person name="Galiba G."/>
            <person name="Kalapos B."/>
            <person name="Nelson D.R."/>
            <person name="Li P."/>
            <person name="You F.M."/>
            <person name="Luo M.C."/>
            <person name="Dvorak J."/>
        </authorList>
    </citation>
    <scope>NUCLEOTIDE SEQUENCE [LARGE SCALE GENOMIC DNA]</scope>
    <source>
        <strain evidence="14">cv. AL8/78</strain>
    </source>
</reference>
<keyword evidence="5" id="KW-0812">Transmembrane</keyword>
<reference evidence="14" key="3">
    <citation type="journal article" date="2017" name="Nature">
        <title>Genome sequence of the progenitor of the wheat D genome Aegilops tauschii.</title>
        <authorList>
            <person name="Luo M.C."/>
            <person name="Gu Y.Q."/>
            <person name="Puiu D."/>
            <person name="Wang H."/>
            <person name="Twardziok S.O."/>
            <person name="Deal K.R."/>
            <person name="Huo N."/>
            <person name="Zhu T."/>
            <person name="Wang L."/>
            <person name="Wang Y."/>
            <person name="McGuire P.E."/>
            <person name="Liu S."/>
            <person name="Long H."/>
            <person name="Ramasamy R.K."/>
            <person name="Rodriguez J.C."/>
            <person name="Van S.L."/>
            <person name="Yuan L."/>
            <person name="Wang Z."/>
            <person name="Xia Z."/>
            <person name="Xiao L."/>
            <person name="Anderson O.D."/>
            <person name="Ouyang S."/>
            <person name="Liang Y."/>
            <person name="Zimin A.V."/>
            <person name="Pertea G."/>
            <person name="Qi P."/>
            <person name="Bennetzen J.L."/>
            <person name="Dai X."/>
            <person name="Dawson M.W."/>
            <person name="Muller H.G."/>
            <person name="Kugler K."/>
            <person name="Rivarola-Duarte L."/>
            <person name="Spannagl M."/>
            <person name="Mayer K.F.X."/>
            <person name="Lu F.H."/>
            <person name="Bevan M.W."/>
            <person name="Leroy P."/>
            <person name="Li P."/>
            <person name="You F.M."/>
            <person name="Sun Q."/>
            <person name="Liu Z."/>
            <person name="Lyons E."/>
            <person name="Wicker T."/>
            <person name="Salzberg S.L."/>
            <person name="Devos K.M."/>
            <person name="Dvorak J."/>
        </authorList>
    </citation>
    <scope>NUCLEOTIDE SEQUENCE [LARGE SCALE GENOMIC DNA]</scope>
    <source>
        <strain evidence="14">cv. AL8/78</strain>
    </source>
</reference>
<sequence length="541" mass="61774">GFLRPSRDLRAMVLGAFFATAASVPWRRSLLLLPTLALLWQLCRLLHRLWWRPRCLERELRSKGLRGTSYRFLTGDLREQGRRNKDAWSRPLPLRCHDIAPRVAPLLCDSVREHGKVSLSWFGPIPKVTIADPELAKSVLSDKSGHFEKPKFPALWKLLANGLLNHEGEKWVKHRRLLNPAFHLEKIKCMLPEFSACCEELVGRWTESIGSSGGMHELDIWPELKNLAGDVISRTAFGSSYLEGMKIFQLQTEQAERLIANIRRILIPGYFRSLPTPNNKRMYQVNNEVESILHGLIAKRTKAIKEGESTKDDLLGLLLESNMRHTYDNGQSSMGMTNEDVIEECKTFYFAGMETTSVLLMWTMIVLSMHPEWQDRAREEVLSLFGKNKPGYEGLNRLKTVTMILYEVLRLYPPSIHFSRKTCKKVLIGDKRYPAGMMIELSVLLMHHDPDIWGSDVHEFKPERFAEGISKASRNSGAFLPFGWGPRICIGQNFALAEAKMAICMILQRFDFVLAPSYTHAPYTVVTLHPMHGAQIRLGLI</sequence>
<evidence type="ECO:0000256" key="8">
    <source>
        <dbReference type="ARBA" id="ARBA00023002"/>
    </source>
</evidence>
<evidence type="ECO:0000256" key="13">
    <source>
        <dbReference type="RuleBase" id="RU000461"/>
    </source>
</evidence>
<reference evidence="15" key="2">
    <citation type="journal article" date="2017" name="Nat. Plants">
        <title>The Aegilops tauschii genome reveals multiple impacts of transposons.</title>
        <authorList>
            <person name="Zhao G."/>
            <person name="Zou C."/>
            <person name="Li K."/>
            <person name="Wang K."/>
            <person name="Li T."/>
            <person name="Gao L."/>
            <person name="Zhang X."/>
            <person name="Wang H."/>
            <person name="Yang Z."/>
            <person name="Liu X."/>
            <person name="Jiang W."/>
            <person name="Mao L."/>
            <person name="Kong X."/>
            <person name="Jiao Y."/>
            <person name="Jia J."/>
        </authorList>
    </citation>
    <scope>NUCLEOTIDE SEQUENCE [LARGE SCALE GENOMIC DNA]</scope>
    <source>
        <strain evidence="15">cv. AL8/78</strain>
    </source>
</reference>
<evidence type="ECO:0000256" key="9">
    <source>
        <dbReference type="ARBA" id="ARBA00023004"/>
    </source>
</evidence>
<accession>A0A453ICF3</accession>
<dbReference type="PANTHER" id="PTHR24282:SF103">
    <property type="entry name" value="OS01G0627933 PROTEIN"/>
    <property type="match status" value="1"/>
</dbReference>
<name>A0A453ICF3_AEGTS</name>
<reference evidence="14" key="4">
    <citation type="submission" date="2019-03" db="UniProtKB">
        <authorList>
            <consortium name="EnsemblPlants"/>
        </authorList>
    </citation>
    <scope>IDENTIFICATION</scope>
</reference>
<dbReference type="GO" id="GO:0016020">
    <property type="term" value="C:membrane"/>
    <property type="evidence" value="ECO:0007669"/>
    <property type="project" value="UniProtKB-SubCell"/>
</dbReference>
<dbReference type="Pfam" id="PF00067">
    <property type="entry name" value="p450"/>
    <property type="match status" value="1"/>
</dbReference>
<dbReference type="InterPro" id="IPR036396">
    <property type="entry name" value="Cyt_P450_sf"/>
</dbReference>
<dbReference type="PRINTS" id="PR00464">
    <property type="entry name" value="EP450II"/>
</dbReference>
<dbReference type="InterPro" id="IPR002402">
    <property type="entry name" value="Cyt_P450_E_grp-II"/>
</dbReference>
<dbReference type="AlphaFoldDB" id="A0A453ICF3"/>
<evidence type="ECO:0000256" key="2">
    <source>
        <dbReference type="ARBA" id="ARBA00004370"/>
    </source>
</evidence>
<comment type="cofactor">
    <cofactor evidence="1 12">
        <name>heme</name>
        <dbReference type="ChEBI" id="CHEBI:30413"/>
    </cofactor>
</comment>
<keyword evidence="4 12" id="KW-0349">Heme</keyword>
<organism evidence="14 15">
    <name type="scientific">Aegilops tauschii subsp. strangulata</name>
    <name type="common">Goatgrass</name>
    <dbReference type="NCBI Taxonomy" id="200361"/>
    <lineage>
        <taxon>Eukaryota</taxon>
        <taxon>Viridiplantae</taxon>
        <taxon>Streptophyta</taxon>
        <taxon>Embryophyta</taxon>
        <taxon>Tracheophyta</taxon>
        <taxon>Spermatophyta</taxon>
        <taxon>Magnoliopsida</taxon>
        <taxon>Liliopsida</taxon>
        <taxon>Poales</taxon>
        <taxon>Poaceae</taxon>
        <taxon>BOP clade</taxon>
        <taxon>Pooideae</taxon>
        <taxon>Triticodae</taxon>
        <taxon>Triticeae</taxon>
        <taxon>Triticinae</taxon>
        <taxon>Aegilops</taxon>
    </lineage>
</organism>
<dbReference type="GO" id="GO:0020037">
    <property type="term" value="F:heme binding"/>
    <property type="evidence" value="ECO:0007669"/>
    <property type="project" value="InterPro"/>
</dbReference>
<comment type="subcellular location">
    <subcellularLocation>
        <location evidence="2">Membrane</location>
    </subcellularLocation>
</comment>
<comment type="similarity">
    <text evidence="3 13">Belongs to the cytochrome P450 family.</text>
</comment>
<dbReference type="PROSITE" id="PS00086">
    <property type="entry name" value="CYTOCHROME_P450"/>
    <property type="match status" value="1"/>
</dbReference>
<evidence type="ECO:0000313" key="14">
    <source>
        <dbReference type="EnsemblPlants" id="AET4Gv20518500.2"/>
    </source>
</evidence>
<dbReference type="Gramene" id="AET4Gv20518500.2">
    <property type="protein sequence ID" value="AET4Gv20518500.2"/>
    <property type="gene ID" value="AET4Gv20518500"/>
</dbReference>
<dbReference type="Gene3D" id="1.10.630.10">
    <property type="entry name" value="Cytochrome P450"/>
    <property type="match status" value="1"/>
</dbReference>
<proteinExistence type="inferred from homology"/>
<dbReference type="PANTHER" id="PTHR24282">
    <property type="entry name" value="CYTOCHROME P450 FAMILY MEMBER"/>
    <property type="match status" value="1"/>
</dbReference>
<keyword evidence="10 13" id="KW-0503">Monooxygenase</keyword>
<dbReference type="GO" id="GO:0004497">
    <property type="term" value="F:monooxygenase activity"/>
    <property type="evidence" value="ECO:0007669"/>
    <property type="project" value="UniProtKB-KW"/>
</dbReference>
<keyword evidence="11" id="KW-0472">Membrane</keyword>
<evidence type="ECO:0000256" key="5">
    <source>
        <dbReference type="ARBA" id="ARBA00022692"/>
    </source>
</evidence>
<keyword evidence="7" id="KW-1133">Transmembrane helix</keyword>